<dbReference type="Gene3D" id="2.60.120.260">
    <property type="entry name" value="Galactose-binding domain-like"/>
    <property type="match status" value="2"/>
</dbReference>
<dbReference type="SUPFAM" id="SSF49785">
    <property type="entry name" value="Galactose-binding domain-like"/>
    <property type="match status" value="2"/>
</dbReference>
<dbReference type="Proteomes" id="UP000886780">
    <property type="component" value="Unassembled WGS sequence"/>
</dbReference>
<feature type="signal peptide" evidence="1">
    <location>
        <begin position="1"/>
        <end position="26"/>
    </location>
</feature>
<evidence type="ECO:0000313" key="3">
    <source>
        <dbReference type="Proteomes" id="UP000886780"/>
    </source>
</evidence>
<organism evidence="2 3">
    <name type="scientific">Candidatus Lachnoclostridium stercoripullorum</name>
    <dbReference type="NCBI Taxonomy" id="2838635"/>
    <lineage>
        <taxon>Bacteria</taxon>
        <taxon>Bacillati</taxon>
        <taxon>Bacillota</taxon>
        <taxon>Clostridia</taxon>
        <taxon>Lachnospirales</taxon>
        <taxon>Lachnospiraceae</taxon>
    </lineage>
</organism>
<evidence type="ECO:0000256" key="1">
    <source>
        <dbReference type="SAM" id="SignalP"/>
    </source>
</evidence>
<gene>
    <name evidence="2" type="ORF">IAA28_06285</name>
</gene>
<evidence type="ECO:0000313" key="2">
    <source>
        <dbReference type="EMBL" id="HIX52395.1"/>
    </source>
</evidence>
<dbReference type="AlphaFoldDB" id="A0A9D1W4Y0"/>
<dbReference type="InterPro" id="IPR008979">
    <property type="entry name" value="Galactose-bd-like_sf"/>
</dbReference>
<proteinExistence type="predicted"/>
<protein>
    <submittedName>
        <fullName evidence="2">Uncharacterized protein</fullName>
    </submittedName>
</protein>
<reference evidence="2" key="1">
    <citation type="journal article" date="2021" name="PeerJ">
        <title>Extensive microbial diversity within the chicken gut microbiome revealed by metagenomics and culture.</title>
        <authorList>
            <person name="Gilroy R."/>
            <person name="Ravi A."/>
            <person name="Getino M."/>
            <person name="Pursley I."/>
            <person name="Horton D.L."/>
            <person name="Alikhan N.F."/>
            <person name="Baker D."/>
            <person name="Gharbi K."/>
            <person name="Hall N."/>
            <person name="Watson M."/>
            <person name="Adriaenssens E.M."/>
            <person name="Foster-Nyarko E."/>
            <person name="Jarju S."/>
            <person name="Secka A."/>
            <person name="Antonio M."/>
            <person name="Oren A."/>
            <person name="Chaudhuri R.R."/>
            <person name="La Ragione R."/>
            <person name="Hildebrand F."/>
            <person name="Pallen M.J."/>
        </authorList>
    </citation>
    <scope>NUCLEOTIDE SEQUENCE</scope>
    <source>
        <strain evidence="2">ChiGjej4B4-12881</strain>
    </source>
</reference>
<feature type="chain" id="PRO_5038339606" evidence="1">
    <location>
        <begin position="27"/>
        <end position="397"/>
    </location>
</feature>
<name>A0A9D1W4Y0_9FIRM</name>
<reference evidence="2" key="2">
    <citation type="submission" date="2021-04" db="EMBL/GenBank/DDBJ databases">
        <authorList>
            <person name="Gilroy R."/>
        </authorList>
    </citation>
    <scope>NUCLEOTIDE SEQUENCE</scope>
    <source>
        <strain evidence="2">ChiGjej4B4-12881</strain>
    </source>
</reference>
<dbReference type="EMBL" id="DXEU01000109">
    <property type="protein sequence ID" value="HIX52395.1"/>
    <property type="molecule type" value="Genomic_DNA"/>
</dbReference>
<comment type="caution">
    <text evidence="2">The sequence shown here is derived from an EMBL/GenBank/DDBJ whole genome shotgun (WGS) entry which is preliminary data.</text>
</comment>
<keyword evidence="1" id="KW-0732">Signal</keyword>
<sequence>MKMKKKVSVMLLAAAAALCMAATAFGAGNSATAISGTKGTKKSEDFDLLFDGSVGTKWCTLMPDPYVIFSLPSAQSITGYTLVTGSDSNRWLGRNPKSWTLYGCNSATAPGVDDSGWTVIDTVTDDDTMKNASSAAYTFNLDQAAPAYQYYKFQVDKKGQTMQLSELILNYPGSSQTVQQLVGGSYGTNNLTEGAEKLLDGRADTKWCTADTEPWIIFRMTQPTSAKGYYMVTGNDNSQYPGRNPKSWTLYGCNADTAPDEDYGGWEVVHQVTDDATMEDRNGTAYYFALDQASPAYEYYMLKVSEKNSFVMQLSEFAIDYEGLSYSFTGLGGSQTTAENGGGGITGTLTCGSCAGRGENHCFVCQGSGWDPLGEVCENCDGRGEVTCTACNGTGHL</sequence>
<accession>A0A9D1W4Y0</accession>